<dbReference type="Gene3D" id="3.40.50.10490">
    <property type="entry name" value="Glucose-6-phosphate isomerase like protein, domain 1"/>
    <property type="match status" value="1"/>
</dbReference>
<dbReference type="GO" id="GO:0097367">
    <property type="term" value="F:carbohydrate derivative binding"/>
    <property type="evidence" value="ECO:0007669"/>
    <property type="project" value="InterPro"/>
</dbReference>
<dbReference type="SUPFAM" id="SSF53697">
    <property type="entry name" value="SIS domain"/>
    <property type="match status" value="1"/>
</dbReference>
<dbReference type="InterPro" id="IPR001347">
    <property type="entry name" value="SIS_dom"/>
</dbReference>
<dbReference type="Pfam" id="PF13580">
    <property type="entry name" value="SIS_2"/>
    <property type="match status" value="1"/>
</dbReference>
<dbReference type="STRING" id="1414854.GQ61_05990"/>
<keyword evidence="3" id="KW-1185">Reference proteome</keyword>
<sequence length="213" mass="22944">MKRSEGQALKTITNVFDLDTFFSNEFAEHQEVFTKTQLAVQNAFAHLVTAAAESIRNGGKLIFFGNGGSAADAQHLATELTVRYRHNRPAIAAMALTTDTSALTAIGNDLGFEHLFSRQLEAIAKPDDLIIAISTSGKSPNVIEALKTAQTLKIKAAGFTGGDGGLMKDYADPLLIVPSKTTSRIQEMHIFLGQMLCAALEYALGLDEESLKK</sequence>
<dbReference type="PANTHER" id="PTHR30390:SF6">
    <property type="entry name" value="DNAA INITIATOR-ASSOCIATING PROTEIN DIAA"/>
    <property type="match status" value="1"/>
</dbReference>
<dbReference type="InterPro" id="IPR035461">
    <property type="entry name" value="GmhA/DiaA"/>
</dbReference>
<evidence type="ECO:0000259" key="1">
    <source>
        <dbReference type="PROSITE" id="PS51464"/>
    </source>
</evidence>
<dbReference type="PANTHER" id="PTHR30390">
    <property type="entry name" value="SEDOHEPTULOSE 7-PHOSPHATE ISOMERASE / DNAA INITIATOR-ASSOCIATING FACTOR FOR REPLICATION INITIATION"/>
    <property type="match status" value="1"/>
</dbReference>
<dbReference type="KEGG" id="naf:GQ61_05990"/>
<dbReference type="InterPro" id="IPR046348">
    <property type="entry name" value="SIS_dom_sf"/>
</dbReference>
<evidence type="ECO:0000313" key="2">
    <source>
        <dbReference type="EMBL" id="ARN84909.1"/>
    </source>
</evidence>
<dbReference type="PROSITE" id="PS51464">
    <property type="entry name" value="SIS"/>
    <property type="match status" value="1"/>
</dbReference>
<keyword evidence="2" id="KW-0413">Isomerase</keyword>
<accession>A0A1W6N589</accession>
<organism evidence="2 3">
    <name type="scientific">Candidatus Nucleicultrix amoebiphila FS5</name>
    <dbReference type="NCBI Taxonomy" id="1414854"/>
    <lineage>
        <taxon>Bacteria</taxon>
        <taxon>Pseudomonadati</taxon>
        <taxon>Pseudomonadota</taxon>
        <taxon>Alphaproteobacteria</taxon>
        <taxon>Holosporales</taxon>
        <taxon>Candidatus Nucleicultricaceae</taxon>
        <taxon>Candidatus Nucleicultrix</taxon>
    </lineage>
</organism>
<dbReference type="AlphaFoldDB" id="A0A1W6N589"/>
<reference evidence="2 3" key="1">
    <citation type="submission" date="2014-06" db="EMBL/GenBank/DDBJ databases">
        <title>The genome of the endonuclear symbiont Nucleicultrix amoebiphila.</title>
        <authorList>
            <person name="Schulz F."/>
            <person name="Horn M."/>
        </authorList>
    </citation>
    <scope>NUCLEOTIDE SEQUENCE [LARGE SCALE GENOMIC DNA]</scope>
    <source>
        <strain evidence="2 3">FS5</strain>
    </source>
</reference>
<dbReference type="EMBL" id="CP008743">
    <property type="protein sequence ID" value="ARN84909.1"/>
    <property type="molecule type" value="Genomic_DNA"/>
</dbReference>
<name>A0A1W6N589_9PROT</name>
<gene>
    <name evidence="2" type="ORF">GQ61_05990</name>
</gene>
<dbReference type="Proteomes" id="UP000237351">
    <property type="component" value="Chromosome"/>
</dbReference>
<evidence type="ECO:0000313" key="3">
    <source>
        <dbReference type="Proteomes" id="UP000237351"/>
    </source>
</evidence>
<dbReference type="InterPro" id="IPR050099">
    <property type="entry name" value="SIS_GmhA/DiaA_subfam"/>
</dbReference>
<dbReference type="RefSeq" id="WP_085784419.1">
    <property type="nucleotide sequence ID" value="NZ_CP008743.1"/>
</dbReference>
<dbReference type="GO" id="GO:0016853">
    <property type="term" value="F:isomerase activity"/>
    <property type="evidence" value="ECO:0007669"/>
    <property type="project" value="UniProtKB-KW"/>
</dbReference>
<feature type="domain" description="SIS" evidence="1">
    <location>
        <begin position="51"/>
        <end position="206"/>
    </location>
</feature>
<dbReference type="GO" id="GO:1901135">
    <property type="term" value="P:carbohydrate derivative metabolic process"/>
    <property type="evidence" value="ECO:0007669"/>
    <property type="project" value="InterPro"/>
</dbReference>
<protein>
    <submittedName>
        <fullName evidence="2">Phosphoheptose isomerase</fullName>
    </submittedName>
</protein>
<dbReference type="CDD" id="cd05006">
    <property type="entry name" value="SIS_GmhA"/>
    <property type="match status" value="1"/>
</dbReference>
<proteinExistence type="predicted"/>
<dbReference type="OrthoDB" id="9810929at2"/>